<dbReference type="InterPro" id="IPR003018">
    <property type="entry name" value="GAF"/>
</dbReference>
<keyword evidence="2 7" id="KW-0418">Kinase</keyword>
<dbReference type="InterPro" id="IPR036890">
    <property type="entry name" value="HATPase_C_sf"/>
</dbReference>
<keyword evidence="3" id="KW-0902">Two-component regulatory system</keyword>
<dbReference type="GO" id="GO:0046983">
    <property type="term" value="F:protein dimerization activity"/>
    <property type="evidence" value="ECO:0007669"/>
    <property type="project" value="InterPro"/>
</dbReference>
<feature type="domain" description="Histidine kinase/HSP90-like ATPase" evidence="6">
    <location>
        <begin position="480"/>
        <end position="583"/>
    </location>
</feature>
<dbReference type="OrthoDB" id="5241249at2"/>
<name>A0A512T387_9MICO</name>
<proteinExistence type="predicted"/>
<evidence type="ECO:0000256" key="4">
    <source>
        <dbReference type="SAM" id="MobiDB-lite"/>
    </source>
</evidence>
<dbReference type="RefSeq" id="WP_147065947.1">
    <property type="nucleotide sequence ID" value="NZ_BAABDN010000002.1"/>
</dbReference>
<comment type="caution">
    <text evidence="7">The sequence shown here is derived from an EMBL/GenBank/DDBJ whole genome shotgun (WGS) entry which is preliminary data.</text>
</comment>
<sequence>MTGSASPTGESTAGDASGTAQRWPLSSLELDDLVEELRARADSARVSQQRLGSLLDAVIAVSSDLELAEVLRRIVVGACTLVDATYGALGVLGPSGEELVEFVTHGVSDEERAAIGPLPRGHGLLGMIITSPRPQRVGHIAEHPDSYGFPPHHPPMTSFLGAPVRIRDQVFGNLYLTDKRSAPEFSDEDEAILIALAAAAGVAIDNARLYEHARTQQLWGEVLGDATQALLAGTAQDEVLAEVTAHVRRLAKADSCAVALRRGSDVVVVATSESEGVDMSEGSESVHPAFEKGEVVRDPAVLAAMLGPARIEPTGPDGSRATVPVALGETPTGVLVVDWAHEVHSDLLVHVEPFGRNLAVSLGAASARSDRARSELLEDRDRIARDMHDNVIQRLFATGMSLQSAAPMSPPEVRAKLDRAVDELDAAISDIRHTIFALHRVPGSRPLSAEIATLCGDAAVTLGFSPELRISGPVADVPEAVAPELLAVVREALSNVARHASASSVTVTVVVDDGAGDEGDEGDADGGDVRVVVTDDGRGIPDGAVRSGLGNLARRAESRGGTFRVASATGSGATLEWRVPLVEPRG</sequence>
<dbReference type="EMBL" id="BKBA01000009">
    <property type="protein sequence ID" value="GEQ14667.1"/>
    <property type="molecule type" value="Genomic_DNA"/>
</dbReference>
<dbReference type="SUPFAM" id="SSF55781">
    <property type="entry name" value="GAF domain-like"/>
    <property type="match status" value="2"/>
</dbReference>
<accession>A0A512T387</accession>
<dbReference type="Gene3D" id="3.30.565.10">
    <property type="entry name" value="Histidine kinase-like ATPase, C-terminal domain"/>
    <property type="match status" value="1"/>
</dbReference>
<protein>
    <submittedName>
        <fullName evidence="7">Histidine kinase</fullName>
    </submittedName>
</protein>
<dbReference type="Gene3D" id="3.30.450.40">
    <property type="match status" value="2"/>
</dbReference>
<dbReference type="Pfam" id="PF02518">
    <property type="entry name" value="HATPase_c"/>
    <property type="match status" value="1"/>
</dbReference>
<evidence type="ECO:0000313" key="8">
    <source>
        <dbReference type="Proteomes" id="UP000321793"/>
    </source>
</evidence>
<evidence type="ECO:0000259" key="5">
    <source>
        <dbReference type="SMART" id="SM00065"/>
    </source>
</evidence>
<dbReference type="Gene3D" id="1.20.5.1930">
    <property type="match status" value="1"/>
</dbReference>
<evidence type="ECO:0000313" key="7">
    <source>
        <dbReference type="EMBL" id="GEQ14667.1"/>
    </source>
</evidence>
<dbReference type="GO" id="GO:0016020">
    <property type="term" value="C:membrane"/>
    <property type="evidence" value="ECO:0007669"/>
    <property type="project" value="InterPro"/>
</dbReference>
<dbReference type="InterPro" id="IPR003594">
    <property type="entry name" value="HATPase_dom"/>
</dbReference>
<dbReference type="Proteomes" id="UP000321793">
    <property type="component" value="Unassembled WGS sequence"/>
</dbReference>
<feature type="domain" description="GAF" evidence="5">
    <location>
        <begin position="66"/>
        <end position="214"/>
    </location>
</feature>
<dbReference type="PANTHER" id="PTHR24421:SF56">
    <property type="entry name" value="OXYGEN SENSOR HISTIDINE KINASE RESPONSE REGULATOR DOST"/>
    <property type="match status" value="1"/>
</dbReference>
<organism evidence="7 8">
    <name type="scientific">Knoellia locipacati</name>
    <dbReference type="NCBI Taxonomy" id="882824"/>
    <lineage>
        <taxon>Bacteria</taxon>
        <taxon>Bacillati</taxon>
        <taxon>Actinomycetota</taxon>
        <taxon>Actinomycetes</taxon>
        <taxon>Micrococcales</taxon>
        <taxon>Intrasporangiaceae</taxon>
        <taxon>Knoellia</taxon>
    </lineage>
</organism>
<dbReference type="GO" id="GO:0000155">
    <property type="term" value="F:phosphorelay sensor kinase activity"/>
    <property type="evidence" value="ECO:0007669"/>
    <property type="project" value="InterPro"/>
</dbReference>
<evidence type="ECO:0000259" key="6">
    <source>
        <dbReference type="SMART" id="SM00387"/>
    </source>
</evidence>
<dbReference type="Pfam" id="PF07730">
    <property type="entry name" value="HisKA_3"/>
    <property type="match status" value="1"/>
</dbReference>
<dbReference type="AlphaFoldDB" id="A0A512T387"/>
<evidence type="ECO:0000256" key="2">
    <source>
        <dbReference type="ARBA" id="ARBA00022777"/>
    </source>
</evidence>
<dbReference type="SMART" id="SM00387">
    <property type="entry name" value="HATPase_c"/>
    <property type="match status" value="1"/>
</dbReference>
<gene>
    <name evidence="7" type="ORF">KLO01_27140</name>
</gene>
<keyword evidence="1" id="KW-0808">Transferase</keyword>
<dbReference type="InterPro" id="IPR050482">
    <property type="entry name" value="Sensor_HK_TwoCompSys"/>
</dbReference>
<feature type="region of interest" description="Disordered" evidence="4">
    <location>
        <begin position="1"/>
        <end position="21"/>
    </location>
</feature>
<dbReference type="InterPro" id="IPR011712">
    <property type="entry name" value="Sig_transdc_His_kin_sub3_dim/P"/>
</dbReference>
<keyword evidence="8" id="KW-1185">Reference proteome</keyword>
<reference evidence="7 8" key="1">
    <citation type="submission" date="2019-07" db="EMBL/GenBank/DDBJ databases">
        <title>Whole genome shotgun sequence of Knoellia locipacati NBRC 109775.</title>
        <authorList>
            <person name="Hosoyama A."/>
            <person name="Uohara A."/>
            <person name="Ohji S."/>
            <person name="Ichikawa N."/>
        </authorList>
    </citation>
    <scope>NUCLEOTIDE SEQUENCE [LARGE SCALE GENOMIC DNA]</scope>
    <source>
        <strain evidence="7 8">NBRC 109775</strain>
    </source>
</reference>
<evidence type="ECO:0000256" key="3">
    <source>
        <dbReference type="ARBA" id="ARBA00023012"/>
    </source>
</evidence>
<dbReference type="SMART" id="SM00065">
    <property type="entry name" value="GAF"/>
    <property type="match status" value="1"/>
</dbReference>
<evidence type="ECO:0000256" key="1">
    <source>
        <dbReference type="ARBA" id="ARBA00022679"/>
    </source>
</evidence>
<dbReference type="Pfam" id="PF13185">
    <property type="entry name" value="GAF_2"/>
    <property type="match status" value="1"/>
</dbReference>
<feature type="compositionally biased region" description="Polar residues" evidence="4">
    <location>
        <begin position="1"/>
        <end position="11"/>
    </location>
</feature>
<dbReference type="PANTHER" id="PTHR24421">
    <property type="entry name" value="NITRATE/NITRITE SENSOR PROTEIN NARX-RELATED"/>
    <property type="match status" value="1"/>
</dbReference>
<dbReference type="SUPFAM" id="SSF55874">
    <property type="entry name" value="ATPase domain of HSP90 chaperone/DNA topoisomerase II/histidine kinase"/>
    <property type="match status" value="1"/>
</dbReference>
<dbReference type="InterPro" id="IPR029016">
    <property type="entry name" value="GAF-like_dom_sf"/>
</dbReference>